<proteinExistence type="predicted"/>
<gene>
    <name evidence="1" type="ORF">QAD02_004530</name>
</gene>
<dbReference type="Proteomes" id="UP001239111">
    <property type="component" value="Chromosome 3"/>
</dbReference>
<sequence>MKFTNEISIVNLNDDCLLHIFEYLALKDRVSLDLVCQRWKRLCSLLWKKVDVFDVCSKEVDYAYSMLKSEDDINVLACEGVFKKCFRNSKIVNLSRIEGLESTTLMDLWHYCSCHFGYQNAPTGTLNTLRNVLLKCERLEELWLCQCVVDVDDVFLSQLFAKNRNLRKLILTEYKLTGECFSNLFVKKLDTLILFGCIIQNRQHLNSAVSRASKLRTLSVSGCSLDPHTLETVNSPVSSRNLKGYDENGFYEYRCGLLYNICKLKNLTILGLRNSGLSDNMMKIISLSCTNLKVLIIDSCERIREDGLRYTASMPNLKCLDIGYIDRIADIGLLGVNKNLHVLRMNYTSFCDIAILRVLSEMKILQELDISGCRHLGDDFVESAIEIVKLRKDKIPLEIGLHDTNVSLMAISNICSLVQLNFDYSVNYEKYC</sequence>
<organism evidence="1 2">
    <name type="scientific">Eretmocerus hayati</name>
    <dbReference type="NCBI Taxonomy" id="131215"/>
    <lineage>
        <taxon>Eukaryota</taxon>
        <taxon>Metazoa</taxon>
        <taxon>Ecdysozoa</taxon>
        <taxon>Arthropoda</taxon>
        <taxon>Hexapoda</taxon>
        <taxon>Insecta</taxon>
        <taxon>Pterygota</taxon>
        <taxon>Neoptera</taxon>
        <taxon>Endopterygota</taxon>
        <taxon>Hymenoptera</taxon>
        <taxon>Apocrita</taxon>
        <taxon>Proctotrupomorpha</taxon>
        <taxon>Chalcidoidea</taxon>
        <taxon>Aphelinidae</taxon>
        <taxon>Aphelininae</taxon>
        <taxon>Eretmocerus</taxon>
    </lineage>
</organism>
<accession>A0ACC2NQ06</accession>
<keyword evidence="2" id="KW-1185">Reference proteome</keyword>
<protein>
    <submittedName>
        <fullName evidence="1">Uncharacterized protein</fullName>
    </submittedName>
</protein>
<name>A0ACC2NQ06_9HYME</name>
<comment type="caution">
    <text evidence="1">The sequence shown here is derived from an EMBL/GenBank/DDBJ whole genome shotgun (WGS) entry which is preliminary data.</text>
</comment>
<evidence type="ECO:0000313" key="1">
    <source>
        <dbReference type="EMBL" id="KAJ8673268.1"/>
    </source>
</evidence>
<dbReference type="EMBL" id="CM056743">
    <property type="protein sequence ID" value="KAJ8673268.1"/>
    <property type="molecule type" value="Genomic_DNA"/>
</dbReference>
<evidence type="ECO:0000313" key="2">
    <source>
        <dbReference type="Proteomes" id="UP001239111"/>
    </source>
</evidence>
<reference evidence="1" key="1">
    <citation type="submission" date="2023-04" db="EMBL/GenBank/DDBJ databases">
        <title>A chromosome-level genome assembly of the parasitoid wasp Eretmocerus hayati.</title>
        <authorList>
            <person name="Zhong Y."/>
            <person name="Liu S."/>
            <person name="Liu Y."/>
        </authorList>
    </citation>
    <scope>NUCLEOTIDE SEQUENCE</scope>
    <source>
        <strain evidence="1">ZJU_SS_LIU_2023</strain>
    </source>
</reference>